<proteinExistence type="predicted"/>
<comment type="caution">
    <text evidence="7">The sequence shown here is derived from an EMBL/GenBank/DDBJ whole genome shotgun (WGS) entry which is preliminary data.</text>
</comment>
<evidence type="ECO:0000313" key="7">
    <source>
        <dbReference type="EMBL" id="EJW91920.1"/>
    </source>
</evidence>
<reference evidence="7" key="1">
    <citation type="journal article" date="2012" name="PLoS ONE">
        <title>Gene sets for utilization of primary and secondary nutrition supplies in the distal gut of endangered iberian lynx.</title>
        <authorList>
            <person name="Alcaide M."/>
            <person name="Messina E."/>
            <person name="Richter M."/>
            <person name="Bargiela R."/>
            <person name="Peplies J."/>
            <person name="Huws S.A."/>
            <person name="Newbold C.J."/>
            <person name="Golyshin P.N."/>
            <person name="Simon M.A."/>
            <person name="Lopez G."/>
            <person name="Yakimov M.M."/>
            <person name="Ferrer M."/>
        </authorList>
    </citation>
    <scope>NUCLEOTIDE SEQUENCE</scope>
</reference>
<organism evidence="7">
    <name type="scientific">gut metagenome</name>
    <dbReference type="NCBI Taxonomy" id="749906"/>
    <lineage>
        <taxon>unclassified sequences</taxon>
        <taxon>metagenomes</taxon>
        <taxon>organismal metagenomes</taxon>
    </lineage>
</organism>
<evidence type="ECO:0000256" key="1">
    <source>
        <dbReference type="ARBA" id="ARBA00004141"/>
    </source>
</evidence>
<feature type="non-terminal residue" evidence="7">
    <location>
        <position position="164"/>
    </location>
</feature>
<keyword evidence="3 5" id="KW-1133">Transmembrane helix</keyword>
<dbReference type="PANTHER" id="PTHR24221:SF276">
    <property type="entry name" value="ABC TRANSPORTER, ATP-BINDING_PERMEASE PROTEIN"/>
    <property type="match status" value="1"/>
</dbReference>
<dbReference type="Pfam" id="PF00664">
    <property type="entry name" value="ABC_membrane"/>
    <property type="match status" value="1"/>
</dbReference>
<dbReference type="InterPro" id="IPR011527">
    <property type="entry name" value="ABC1_TM_dom"/>
</dbReference>
<evidence type="ECO:0000256" key="3">
    <source>
        <dbReference type="ARBA" id="ARBA00022989"/>
    </source>
</evidence>
<keyword evidence="4 5" id="KW-0472">Membrane</keyword>
<dbReference type="GO" id="GO:0005524">
    <property type="term" value="F:ATP binding"/>
    <property type="evidence" value="ECO:0007669"/>
    <property type="project" value="UniProtKB-KW"/>
</dbReference>
<evidence type="ECO:0000259" key="6">
    <source>
        <dbReference type="PROSITE" id="PS50929"/>
    </source>
</evidence>
<dbReference type="PANTHER" id="PTHR24221">
    <property type="entry name" value="ATP-BINDING CASSETTE SUB-FAMILY B"/>
    <property type="match status" value="1"/>
</dbReference>
<dbReference type="GO" id="GO:0016020">
    <property type="term" value="C:membrane"/>
    <property type="evidence" value="ECO:0007669"/>
    <property type="project" value="UniProtKB-SubCell"/>
</dbReference>
<dbReference type="InterPro" id="IPR036640">
    <property type="entry name" value="ABC1_TM_sf"/>
</dbReference>
<feature type="non-terminal residue" evidence="7">
    <location>
        <position position="1"/>
    </location>
</feature>
<feature type="transmembrane region" description="Helical" evidence="5">
    <location>
        <begin position="74"/>
        <end position="94"/>
    </location>
</feature>
<comment type="subcellular location">
    <subcellularLocation>
        <location evidence="1">Membrane</location>
        <topology evidence="1">Multi-pass membrane protein</topology>
    </subcellularLocation>
</comment>
<keyword evidence="7" id="KW-0547">Nucleotide-binding</keyword>
<keyword evidence="2 5" id="KW-0812">Transmembrane</keyword>
<dbReference type="InterPro" id="IPR039421">
    <property type="entry name" value="Type_1_exporter"/>
</dbReference>
<dbReference type="SUPFAM" id="SSF90123">
    <property type="entry name" value="ABC transporter transmembrane region"/>
    <property type="match status" value="1"/>
</dbReference>
<dbReference type="PROSITE" id="PS50929">
    <property type="entry name" value="ABC_TM1F"/>
    <property type="match status" value="1"/>
</dbReference>
<evidence type="ECO:0000256" key="4">
    <source>
        <dbReference type="ARBA" id="ARBA00023136"/>
    </source>
</evidence>
<dbReference type="AlphaFoldDB" id="J9BWH2"/>
<name>J9BWH2_9ZZZZ</name>
<accession>J9BWH2</accession>
<feature type="transmembrane region" description="Helical" evidence="5">
    <location>
        <begin position="41"/>
        <end position="62"/>
    </location>
</feature>
<sequence>SQTLRNELFDKIADFGKEEMDRFSVPSLIVRTTEDVRQVQLLFAMGLQILVKAPIMAAWAVVKIVGKSWELSVVTAGFVVALLAMMVIVLIVLLPRFKRVQKLMDQMNTIARENLSGISVVHAFNAEDYQNEKFRRANDELTKTQMFNQHTFALLLPAMTLGMS</sequence>
<keyword evidence="7" id="KW-0067">ATP-binding</keyword>
<protein>
    <submittedName>
        <fullName evidence="7">Multidrug resistance ABC transporter ATP-binding and permease protein</fullName>
    </submittedName>
</protein>
<dbReference type="GO" id="GO:0140359">
    <property type="term" value="F:ABC-type transporter activity"/>
    <property type="evidence" value="ECO:0007669"/>
    <property type="project" value="InterPro"/>
</dbReference>
<dbReference type="EMBL" id="AMCI01007862">
    <property type="protein sequence ID" value="EJW91920.1"/>
    <property type="molecule type" value="Genomic_DNA"/>
</dbReference>
<feature type="domain" description="ABC transmembrane type-1" evidence="6">
    <location>
        <begin position="1"/>
        <end position="164"/>
    </location>
</feature>
<gene>
    <name evidence="7" type="ORF">EVA_19973</name>
</gene>
<evidence type="ECO:0000256" key="2">
    <source>
        <dbReference type="ARBA" id="ARBA00022692"/>
    </source>
</evidence>
<evidence type="ECO:0000256" key="5">
    <source>
        <dbReference type="SAM" id="Phobius"/>
    </source>
</evidence>
<dbReference type="Gene3D" id="1.20.1560.10">
    <property type="entry name" value="ABC transporter type 1, transmembrane domain"/>
    <property type="match status" value="1"/>
</dbReference>